<dbReference type="RefSeq" id="WP_306829207.1">
    <property type="nucleotide sequence ID" value="NZ_JAUSRA010000001.1"/>
</dbReference>
<protein>
    <submittedName>
        <fullName evidence="2">Ketosteroid isomerase-like protein</fullName>
    </submittedName>
</protein>
<dbReference type="EMBL" id="JAUSRA010000001">
    <property type="protein sequence ID" value="MDP9794087.1"/>
    <property type="molecule type" value="Genomic_DNA"/>
</dbReference>
<evidence type="ECO:0000313" key="3">
    <source>
        <dbReference type="Proteomes" id="UP001240984"/>
    </source>
</evidence>
<gene>
    <name evidence="2" type="ORF">J2S43_002599</name>
</gene>
<dbReference type="SUPFAM" id="SSF54427">
    <property type="entry name" value="NTF2-like"/>
    <property type="match status" value="1"/>
</dbReference>
<dbReference type="Proteomes" id="UP001240984">
    <property type="component" value="Unassembled WGS sequence"/>
</dbReference>
<name>A0ABT9MRN4_9ACTN</name>
<accession>A0ABT9MRN4</accession>
<reference evidence="2 3" key="1">
    <citation type="submission" date="2023-07" db="EMBL/GenBank/DDBJ databases">
        <title>Sequencing the genomes of 1000 actinobacteria strains.</title>
        <authorList>
            <person name="Klenk H.-P."/>
        </authorList>
    </citation>
    <scope>NUCLEOTIDE SEQUENCE [LARGE SCALE GENOMIC DNA]</scope>
    <source>
        <strain evidence="2 3">DSM 44710</strain>
    </source>
</reference>
<comment type="caution">
    <text evidence="2">The sequence shown here is derived from an EMBL/GenBank/DDBJ whole genome shotgun (WGS) entry which is preliminary data.</text>
</comment>
<proteinExistence type="predicted"/>
<evidence type="ECO:0000313" key="2">
    <source>
        <dbReference type="EMBL" id="MDP9794087.1"/>
    </source>
</evidence>
<keyword evidence="3" id="KW-1185">Reference proteome</keyword>
<dbReference type="Gene3D" id="3.10.450.50">
    <property type="match status" value="1"/>
</dbReference>
<evidence type="ECO:0000259" key="1">
    <source>
        <dbReference type="Pfam" id="PF12680"/>
    </source>
</evidence>
<feature type="domain" description="SnoaL-like" evidence="1">
    <location>
        <begin position="12"/>
        <end position="120"/>
    </location>
</feature>
<dbReference type="Pfam" id="PF12680">
    <property type="entry name" value="SnoaL_2"/>
    <property type="match status" value="1"/>
</dbReference>
<dbReference type="InterPro" id="IPR032710">
    <property type="entry name" value="NTF2-like_dom_sf"/>
</dbReference>
<organism evidence="2 3">
    <name type="scientific">Catenuloplanes nepalensis</name>
    <dbReference type="NCBI Taxonomy" id="587533"/>
    <lineage>
        <taxon>Bacteria</taxon>
        <taxon>Bacillati</taxon>
        <taxon>Actinomycetota</taxon>
        <taxon>Actinomycetes</taxon>
        <taxon>Micromonosporales</taxon>
        <taxon>Micromonosporaceae</taxon>
        <taxon>Catenuloplanes</taxon>
    </lineage>
</organism>
<dbReference type="InterPro" id="IPR037401">
    <property type="entry name" value="SnoaL-like"/>
</dbReference>
<sequence length="146" mass="16313">MSDNSDGNVELVERFIAALDVSDTETMDGMIHDDFYFEMPFAPDLLPRLHVGREKSIAFFKSMDAWWDRANFKDLKVDVIGGDEGRLVATYRSETVYASTGTQYRNSYISLFSVTDGKLSYMKEHFDPIAPIVALGGSVNPPSMPG</sequence>